<evidence type="ECO:0000313" key="1">
    <source>
        <dbReference type="EMBL" id="QEG42262.1"/>
    </source>
</evidence>
<keyword evidence="2" id="KW-1185">Reference proteome</keyword>
<sequence>MSQTIKTGRQTGRRDLHFHDVDDALADIDAIVAADAAGTLKTLGNWTAGQNMAHVAAWVEYGYEGFPIKPPPFFIRWFLKKQVPKYLRKGLPAGVKIPGVPGGTVGADEMPTEAAAQRLRTALLRLKNGELATYPSPAFGDMSHEDRTQFNLRHAELHLSFLVPNS</sequence>
<proteinExistence type="predicted"/>
<dbReference type="Pfam" id="PF07606">
    <property type="entry name" value="DUF1569"/>
    <property type="match status" value="1"/>
</dbReference>
<reference evidence="1 2" key="1">
    <citation type="submission" date="2019-08" db="EMBL/GenBank/DDBJ databases">
        <title>Deep-cultivation of Planctomycetes and their phenomic and genomic characterization uncovers novel biology.</title>
        <authorList>
            <person name="Wiegand S."/>
            <person name="Jogler M."/>
            <person name="Boedeker C."/>
            <person name="Pinto D."/>
            <person name="Vollmers J."/>
            <person name="Rivas-Marin E."/>
            <person name="Kohn T."/>
            <person name="Peeters S.H."/>
            <person name="Heuer A."/>
            <person name="Rast P."/>
            <person name="Oberbeckmann S."/>
            <person name="Bunk B."/>
            <person name="Jeske O."/>
            <person name="Meyerdierks A."/>
            <person name="Storesund J.E."/>
            <person name="Kallscheuer N."/>
            <person name="Luecker S."/>
            <person name="Lage O.M."/>
            <person name="Pohl T."/>
            <person name="Merkel B.J."/>
            <person name="Hornburger P."/>
            <person name="Mueller R.-W."/>
            <person name="Bruemmer F."/>
            <person name="Labrenz M."/>
            <person name="Spormann A.M."/>
            <person name="Op den Camp H."/>
            <person name="Overmann J."/>
            <person name="Amann R."/>
            <person name="Jetten M.S.M."/>
            <person name="Mascher T."/>
            <person name="Medema M.H."/>
            <person name="Devos D.P."/>
            <person name="Kaster A.-K."/>
            <person name="Ovreas L."/>
            <person name="Rohde M."/>
            <person name="Galperin M.Y."/>
            <person name="Jogler C."/>
        </authorList>
    </citation>
    <scope>NUCLEOTIDE SEQUENCE [LARGE SCALE GENOMIC DNA]</scope>
    <source>
        <strain evidence="1 2">UC8</strain>
    </source>
</reference>
<protein>
    <recommendedName>
        <fullName evidence="3">DUF1569 domain-containing protein</fullName>
    </recommendedName>
</protein>
<dbReference type="Proteomes" id="UP000325286">
    <property type="component" value="Chromosome"/>
</dbReference>
<evidence type="ECO:0000313" key="2">
    <source>
        <dbReference type="Proteomes" id="UP000325286"/>
    </source>
</evidence>
<name>A0A5B9QWA1_9BACT</name>
<dbReference type="OrthoDB" id="282689at2"/>
<evidence type="ECO:0008006" key="3">
    <source>
        <dbReference type="Google" id="ProtNLM"/>
    </source>
</evidence>
<dbReference type="Gene3D" id="1.20.120.450">
    <property type="entry name" value="dinb family like domain"/>
    <property type="match status" value="1"/>
</dbReference>
<accession>A0A5B9QWA1</accession>
<dbReference type="RefSeq" id="WP_068131500.1">
    <property type="nucleotide sequence ID" value="NZ_CP042914.1"/>
</dbReference>
<dbReference type="InterPro" id="IPR011463">
    <property type="entry name" value="DUF1569"/>
</dbReference>
<organism evidence="1 2">
    <name type="scientific">Roseimaritima ulvae</name>
    <dbReference type="NCBI Taxonomy" id="980254"/>
    <lineage>
        <taxon>Bacteria</taxon>
        <taxon>Pseudomonadati</taxon>
        <taxon>Planctomycetota</taxon>
        <taxon>Planctomycetia</taxon>
        <taxon>Pirellulales</taxon>
        <taxon>Pirellulaceae</taxon>
        <taxon>Roseimaritima</taxon>
    </lineage>
</organism>
<dbReference type="InterPro" id="IPR034660">
    <property type="entry name" value="DinB/YfiT-like"/>
</dbReference>
<dbReference type="KEGG" id="rul:UC8_42960"/>
<dbReference type="AlphaFoldDB" id="A0A5B9QWA1"/>
<gene>
    <name evidence="1" type="ORF">UC8_42960</name>
</gene>
<dbReference type="EMBL" id="CP042914">
    <property type="protein sequence ID" value="QEG42262.1"/>
    <property type="molecule type" value="Genomic_DNA"/>
</dbReference>